<dbReference type="Pfam" id="PF01037">
    <property type="entry name" value="AsnC_trans_reg"/>
    <property type="match status" value="1"/>
</dbReference>
<sequence length="347" mass="38198">MPHETVLDPLDRRLLNALQVEPRATWTALAPVVGADPATLSRRWQRLHEDGIAWITGRFGGATLPGAAMIEVECAPRRVEETAAALAEDAEVLVLDQTAGSRDLLVTASCGSIDALGEYVTGRIAALPGVRSLRTHPWIDLLLEGGDWRLRALSDQERLALPAVPPPRPRAAATVSAPLREILRYELAVDGRATAAAIGERWSVSPQRVVDAIATLRRSGELRLRTDIARRWSDWPVYAWYFIEAPASIVEQLRTELGRVPQIRLAALTASRYNLMLAVWVRDLAAIHTFEVAFERAAPGARIQDRSLVMRIVKHMGRILDENGQATGRIVPYEPYPGQAPRAPHSA</sequence>
<dbReference type="SUPFAM" id="SSF54909">
    <property type="entry name" value="Dimeric alpha+beta barrel"/>
    <property type="match status" value="2"/>
</dbReference>
<evidence type="ECO:0000259" key="4">
    <source>
        <dbReference type="Pfam" id="PF01037"/>
    </source>
</evidence>
<feature type="domain" description="HTH asnC-type" evidence="5">
    <location>
        <begin position="7"/>
        <end position="48"/>
    </location>
</feature>
<dbReference type="Proteomes" id="UP001230289">
    <property type="component" value="Unassembled WGS sequence"/>
</dbReference>
<keyword evidence="3" id="KW-0804">Transcription</keyword>
<dbReference type="Pfam" id="PF13404">
    <property type="entry name" value="HTH_AsnC-type"/>
    <property type="match status" value="1"/>
</dbReference>
<evidence type="ECO:0000256" key="1">
    <source>
        <dbReference type="ARBA" id="ARBA00023015"/>
    </source>
</evidence>
<gene>
    <name evidence="6" type="ORF">RBR11_05345</name>
</gene>
<dbReference type="EMBL" id="JAVFCB010000002">
    <property type="protein sequence ID" value="MDQ4213333.1"/>
    <property type="molecule type" value="Genomic_DNA"/>
</dbReference>
<name>A0ABU0XFE0_9MICO</name>
<evidence type="ECO:0000313" key="6">
    <source>
        <dbReference type="EMBL" id="MDQ4213333.1"/>
    </source>
</evidence>
<proteinExistence type="predicted"/>
<keyword evidence="2" id="KW-0238">DNA-binding</keyword>
<evidence type="ECO:0000313" key="7">
    <source>
        <dbReference type="Proteomes" id="UP001230289"/>
    </source>
</evidence>
<comment type="caution">
    <text evidence="6">The sequence shown here is derived from an EMBL/GenBank/DDBJ whole genome shotgun (WGS) entry which is preliminary data.</text>
</comment>
<dbReference type="PANTHER" id="PTHR30154:SF34">
    <property type="entry name" value="TRANSCRIPTIONAL REGULATOR AZLB"/>
    <property type="match status" value="1"/>
</dbReference>
<dbReference type="InterPro" id="IPR019888">
    <property type="entry name" value="Tscrpt_reg_AsnC-like"/>
</dbReference>
<dbReference type="SMART" id="SM00344">
    <property type="entry name" value="HTH_ASNC"/>
    <property type="match status" value="1"/>
</dbReference>
<dbReference type="Gene3D" id="3.30.70.920">
    <property type="match status" value="1"/>
</dbReference>
<accession>A0ABU0XFE0</accession>
<reference evidence="6 7" key="1">
    <citation type="submission" date="2023-08" db="EMBL/GenBank/DDBJ databases">
        <title>Microbacterium sp. nov., isolated from a waste landfill.</title>
        <authorList>
            <person name="Wen W."/>
        </authorList>
    </citation>
    <scope>NUCLEOTIDE SEQUENCE [LARGE SCALE GENOMIC DNA]</scope>
    <source>
        <strain evidence="6 7">ASV81</strain>
    </source>
</reference>
<dbReference type="InterPro" id="IPR036388">
    <property type="entry name" value="WH-like_DNA-bd_sf"/>
</dbReference>
<evidence type="ECO:0000259" key="5">
    <source>
        <dbReference type="Pfam" id="PF13404"/>
    </source>
</evidence>
<dbReference type="InterPro" id="IPR019887">
    <property type="entry name" value="Tscrpt_reg_AsnC/Lrp_C"/>
</dbReference>
<dbReference type="InterPro" id="IPR000485">
    <property type="entry name" value="AsnC-type_HTH_dom"/>
</dbReference>
<organism evidence="6 7">
    <name type="scientific">Microbacterium capsulatum</name>
    <dbReference type="NCBI Taxonomy" id="3041921"/>
    <lineage>
        <taxon>Bacteria</taxon>
        <taxon>Bacillati</taxon>
        <taxon>Actinomycetota</taxon>
        <taxon>Actinomycetes</taxon>
        <taxon>Micrococcales</taxon>
        <taxon>Microbacteriaceae</taxon>
        <taxon>Microbacterium</taxon>
    </lineage>
</organism>
<dbReference type="PANTHER" id="PTHR30154">
    <property type="entry name" value="LEUCINE-RESPONSIVE REGULATORY PROTEIN"/>
    <property type="match status" value="1"/>
</dbReference>
<keyword evidence="1" id="KW-0805">Transcription regulation</keyword>
<dbReference type="InterPro" id="IPR036390">
    <property type="entry name" value="WH_DNA-bd_sf"/>
</dbReference>
<evidence type="ECO:0000256" key="2">
    <source>
        <dbReference type="ARBA" id="ARBA00023125"/>
    </source>
</evidence>
<feature type="domain" description="Transcription regulator AsnC/Lrp ligand binding" evidence="4">
    <location>
        <begin position="70"/>
        <end position="136"/>
    </location>
</feature>
<dbReference type="InterPro" id="IPR011008">
    <property type="entry name" value="Dimeric_a/b-barrel"/>
</dbReference>
<evidence type="ECO:0000256" key="3">
    <source>
        <dbReference type="ARBA" id="ARBA00023163"/>
    </source>
</evidence>
<dbReference type="Gene3D" id="1.10.10.10">
    <property type="entry name" value="Winged helix-like DNA-binding domain superfamily/Winged helix DNA-binding domain"/>
    <property type="match status" value="1"/>
</dbReference>
<keyword evidence="7" id="KW-1185">Reference proteome</keyword>
<dbReference type="PRINTS" id="PR00033">
    <property type="entry name" value="HTHASNC"/>
</dbReference>
<dbReference type="SUPFAM" id="SSF46785">
    <property type="entry name" value="Winged helix' DNA-binding domain"/>
    <property type="match status" value="1"/>
</dbReference>
<dbReference type="RefSeq" id="WP_308488262.1">
    <property type="nucleotide sequence ID" value="NZ_JAVFCB010000002.1"/>
</dbReference>
<protein>
    <submittedName>
        <fullName evidence="6">Lrp/AsnC family transcriptional regulator</fullName>
    </submittedName>
</protein>